<dbReference type="NCBIfam" id="TIGR00525">
    <property type="entry name" value="folB"/>
    <property type="match status" value="1"/>
</dbReference>
<evidence type="ECO:0000256" key="2">
    <source>
        <dbReference type="ARBA" id="ARBA00005013"/>
    </source>
</evidence>
<evidence type="ECO:0000256" key="4">
    <source>
        <dbReference type="ARBA" id="ARBA00022909"/>
    </source>
</evidence>
<evidence type="ECO:0000256" key="5">
    <source>
        <dbReference type="ARBA" id="ARBA00023239"/>
    </source>
</evidence>
<keyword evidence="5 6" id="KW-0456">Lyase</keyword>
<dbReference type="SUPFAM" id="SSF55620">
    <property type="entry name" value="Tetrahydrobiopterin biosynthesis enzymes-like"/>
    <property type="match status" value="1"/>
</dbReference>
<name>A0ABT6PY71_9PROT</name>
<comment type="catalytic activity">
    <reaction evidence="1 6">
        <text>7,8-dihydroneopterin = 6-hydroxymethyl-7,8-dihydropterin + glycolaldehyde</text>
        <dbReference type="Rhea" id="RHEA:10540"/>
        <dbReference type="ChEBI" id="CHEBI:17001"/>
        <dbReference type="ChEBI" id="CHEBI:17071"/>
        <dbReference type="ChEBI" id="CHEBI:44841"/>
        <dbReference type="EC" id="4.1.2.25"/>
    </reaction>
</comment>
<keyword evidence="9" id="KW-1185">Reference proteome</keyword>
<dbReference type="InterPro" id="IPR043133">
    <property type="entry name" value="GTP-CH-I_C/QueF"/>
</dbReference>
<dbReference type="Gene3D" id="3.30.1130.10">
    <property type="match status" value="1"/>
</dbReference>
<reference evidence="8" key="1">
    <citation type="submission" date="2023-05" db="EMBL/GenBank/DDBJ databases">
        <title>Whole genome sequence of Commensalibacter sp.</title>
        <authorList>
            <person name="Charoenyingcharoen P."/>
            <person name="Yukphan P."/>
        </authorList>
    </citation>
    <scope>NUCLEOTIDE SEQUENCE</scope>
    <source>
        <strain evidence="8">TBRC 16381</strain>
    </source>
</reference>
<evidence type="ECO:0000256" key="6">
    <source>
        <dbReference type="RuleBase" id="RU362079"/>
    </source>
</evidence>
<dbReference type="Proteomes" id="UP001431634">
    <property type="component" value="Unassembled WGS sequence"/>
</dbReference>
<dbReference type="SMART" id="SM00905">
    <property type="entry name" value="FolB"/>
    <property type="match status" value="1"/>
</dbReference>
<evidence type="ECO:0000313" key="9">
    <source>
        <dbReference type="Proteomes" id="UP001431634"/>
    </source>
</evidence>
<organism evidence="8 9">
    <name type="scientific">Commensalibacter oyaizuii</name>
    <dbReference type="NCBI Taxonomy" id="3043873"/>
    <lineage>
        <taxon>Bacteria</taxon>
        <taxon>Pseudomonadati</taxon>
        <taxon>Pseudomonadota</taxon>
        <taxon>Alphaproteobacteria</taxon>
        <taxon>Acetobacterales</taxon>
        <taxon>Acetobacteraceae</taxon>
    </lineage>
</organism>
<dbReference type="InterPro" id="IPR006157">
    <property type="entry name" value="FolB_dom"/>
</dbReference>
<comment type="pathway">
    <text evidence="2 6">Cofactor biosynthesis; tetrahydrofolate biosynthesis; 2-amino-4-hydroxy-6-hydroxymethyl-7,8-dihydropteridine diphosphate from 7,8-dihydroneopterin triphosphate: step 3/4.</text>
</comment>
<evidence type="ECO:0000313" key="8">
    <source>
        <dbReference type="EMBL" id="MDI2089805.1"/>
    </source>
</evidence>
<comment type="function">
    <text evidence="6">Catalyzes the conversion of 7,8-dihydroneopterin to 6-hydroxymethyl-7,8-dihydropterin.</text>
</comment>
<evidence type="ECO:0000256" key="3">
    <source>
        <dbReference type="ARBA" id="ARBA00005708"/>
    </source>
</evidence>
<dbReference type="EMBL" id="JASBAO010000001">
    <property type="protein sequence ID" value="MDI2089805.1"/>
    <property type="molecule type" value="Genomic_DNA"/>
</dbReference>
<evidence type="ECO:0000259" key="7">
    <source>
        <dbReference type="SMART" id="SM00905"/>
    </source>
</evidence>
<gene>
    <name evidence="8" type="primary">folB</name>
    <name evidence="8" type="ORF">QJV27_00185</name>
</gene>
<sequence length="133" mass="15397">MTFFPAWSNQPSLRRIFIRDLVLLARIGVYSFEQEKDQRLQINISVGVIEEKGIGIDDLTRTVSYEDIVNQVKTIVQTNHFQLVETLAETIVEAILADKRIYVVRIMLEKLDIIQEAKGVGVEIERWNDEVIH</sequence>
<keyword evidence="4 6" id="KW-0289">Folate biosynthesis</keyword>
<comment type="caution">
    <text evidence="8">The sequence shown here is derived from an EMBL/GenBank/DDBJ whole genome shotgun (WGS) entry which is preliminary data.</text>
</comment>
<dbReference type="NCBIfam" id="TIGR00526">
    <property type="entry name" value="folB_dom"/>
    <property type="match status" value="1"/>
</dbReference>
<dbReference type="PANTHER" id="PTHR42844:SF1">
    <property type="entry name" value="DIHYDRONEOPTERIN ALDOLASE 1-RELATED"/>
    <property type="match status" value="1"/>
</dbReference>
<comment type="similarity">
    <text evidence="3 6">Belongs to the DHNA family.</text>
</comment>
<dbReference type="PANTHER" id="PTHR42844">
    <property type="entry name" value="DIHYDRONEOPTERIN ALDOLASE 1-RELATED"/>
    <property type="match status" value="1"/>
</dbReference>
<accession>A0ABT6PY71</accession>
<feature type="domain" description="Dihydroneopterin aldolase/epimerase" evidence="7">
    <location>
        <begin position="16"/>
        <end position="126"/>
    </location>
</feature>
<dbReference type="EC" id="4.1.2.25" evidence="6"/>
<protein>
    <recommendedName>
        <fullName evidence="6">7,8-dihydroneopterin aldolase</fullName>
        <ecNumber evidence="6">4.1.2.25</ecNumber>
    </recommendedName>
</protein>
<proteinExistence type="inferred from homology"/>
<dbReference type="Pfam" id="PF02152">
    <property type="entry name" value="FolB"/>
    <property type="match status" value="1"/>
</dbReference>
<dbReference type="InterPro" id="IPR006156">
    <property type="entry name" value="Dihydroneopterin_aldolase"/>
</dbReference>
<dbReference type="RefSeq" id="WP_281446980.1">
    <property type="nucleotide sequence ID" value="NZ_JASBAO010000001.1"/>
</dbReference>
<dbReference type="GO" id="GO:0004150">
    <property type="term" value="F:dihydroneopterin aldolase activity"/>
    <property type="evidence" value="ECO:0007669"/>
    <property type="project" value="UniProtKB-EC"/>
</dbReference>
<evidence type="ECO:0000256" key="1">
    <source>
        <dbReference type="ARBA" id="ARBA00001353"/>
    </source>
</evidence>